<dbReference type="Proteomes" id="UP001362999">
    <property type="component" value="Unassembled WGS sequence"/>
</dbReference>
<name>A0AAW0BXN7_9AGAR</name>
<keyword evidence="2" id="KW-1185">Reference proteome</keyword>
<reference evidence="1 2" key="1">
    <citation type="journal article" date="2024" name="J Genomics">
        <title>Draft genome sequencing and assembly of Favolaschia claudopus CIRM-BRFM 2984 isolated from oak limbs.</title>
        <authorList>
            <person name="Navarro D."/>
            <person name="Drula E."/>
            <person name="Chaduli D."/>
            <person name="Cazenave R."/>
            <person name="Ahrendt S."/>
            <person name="Wang J."/>
            <person name="Lipzen A."/>
            <person name="Daum C."/>
            <person name="Barry K."/>
            <person name="Grigoriev I.V."/>
            <person name="Favel A."/>
            <person name="Rosso M.N."/>
            <person name="Martin F."/>
        </authorList>
    </citation>
    <scope>NUCLEOTIDE SEQUENCE [LARGE SCALE GENOMIC DNA]</scope>
    <source>
        <strain evidence="1 2">CIRM-BRFM 2984</strain>
    </source>
</reference>
<dbReference type="EMBL" id="JAWWNJ010000024">
    <property type="protein sequence ID" value="KAK7031629.1"/>
    <property type="molecule type" value="Genomic_DNA"/>
</dbReference>
<evidence type="ECO:0000313" key="2">
    <source>
        <dbReference type="Proteomes" id="UP001362999"/>
    </source>
</evidence>
<proteinExistence type="predicted"/>
<protein>
    <submittedName>
        <fullName evidence="1">Uncharacterized protein</fullName>
    </submittedName>
</protein>
<evidence type="ECO:0000313" key="1">
    <source>
        <dbReference type="EMBL" id="KAK7031629.1"/>
    </source>
</evidence>
<comment type="caution">
    <text evidence="1">The sequence shown here is derived from an EMBL/GenBank/DDBJ whole genome shotgun (WGS) entry which is preliminary data.</text>
</comment>
<gene>
    <name evidence="1" type="ORF">R3P38DRAFT_822373</name>
</gene>
<sequence length="201" mass="22770">MRGIRWTGSFFIHFGRPTGSICLFASVPNTSIAHWQCTSEARYTPAAPSHDCDSDVDIVLRGVLCGFLFSRFFSLPGKVRPFFSCGQEHRQSSVAGEDIQWSPLCIRFASIMRPPWFQGLCIVLNFRYLARSPSHERITLESQISPVFGGVQEEHRGPHATPEHNHSSIHLFLSAWCVGKLFFSELDLNRELSRAPLLHRL</sequence>
<dbReference type="AlphaFoldDB" id="A0AAW0BXN7"/>
<organism evidence="1 2">
    <name type="scientific">Favolaschia claudopus</name>
    <dbReference type="NCBI Taxonomy" id="2862362"/>
    <lineage>
        <taxon>Eukaryota</taxon>
        <taxon>Fungi</taxon>
        <taxon>Dikarya</taxon>
        <taxon>Basidiomycota</taxon>
        <taxon>Agaricomycotina</taxon>
        <taxon>Agaricomycetes</taxon>
        <taxon>Agaricomycetidae</taxon>
        <taxon>Agaricales</taxon>
        <taxon>Marasmiineae</taxon>
        <taxon>Mycenaceae</taxon>
        <taxon>Favolaschia</taxon>
    </lineage>
</organism>
<accession>A0AAW0BXN7</accession>